<evidence type="ECO:0000313" key="2">
    <source>
        <dbReference type="Proteomes" id="UP000252733"/>
    </source>
</evidence>
<name>A0A368UT64_9BACT</name>
<accession>A0A368UT64</accession>
<dbReference type="RefSeq" id="WP_114437743.1">
    <property type="nucleotide sequence ID" value="NZ_QPIZ01000024.1"/>
</dbReference>
<dbReference type="SUPFAM" id="SSF81593">
    <property type="entry name" value="Nucleotidyltransferase substrate binding subunit/domain"/>
    <property type="match status" value="1"/>
</dbReference>
<dbReference type="Proteomes" id="UP000252733">
    <property type="component" value="Unassembled WGS sequence"/>
</dbReference>
<dbReference type="AlphaFoldDB" id="A0A368UT64"/>
<dbReference type="EMBL" id="QPIZ01000024">
    <property type="protein sequence ID" value="RCW30051.1"/>
    <property type="molecule type" value="Genomic_DNA"/>
</dbReference>
<comment type="caution">
    <text evidence="1">The sequence shown here is derived from an EMBL/GenBank/DDBJ whole genome shotgun (WGS) entry which is preliminary data.</text>
</comment>
<evidence type="ECO:0008006" key="3">
    <source>
        <dbReference type="Google" id="ProtNLM"/>
    </source>
</evidence>
<keyword evidence="2" id="KW-1185">Reference proteome</keyword>
<sequence>MKRKEEKIDQLNEALKLGQVHCDRMNFAFGKIKHFFPLSRDKYLSVSSEDMSFFDQLIFRFSKLQDSMGHKLFPSVLEFLEEDVRGVSFIDILGKLEELNYLKDKNVWLQLRETRNIVTHEYPFVTDQVIDGLNLLFEHCQVLTDVFYHMKMKAEEKYLTL</sequence>
<reference evidence="1 2" key="1">
    <citation type="submission" date="2018-07" db="EMBL/GenBank/DDBJ databases">
        <title>Freshwater and sediment microbial communities from various areas in North America, analyzing microbe dynamics in response to fracking.</title>
        <authorList>
            <person name="Lamendella R."/>
        </authorList>
    </citation>
    <scope>NUCLEOTIDE SEQUENCE [LARGE SCALE GENOMIC DNA]</scope>
    <source>
        <strain evidence="1 2">160A</strain>
    </source>
</reference>
<dbReference type="Gene3D" id="1.20.120.330">
    <property type="entry name" value="Nucleotidyltransferases domain 2"/>
    <property type="match status" value="1"/>
</dbReference>
<protein>
    <recommendedName>
        <fullName evidence="3">Nucleotidyltransferase substrate binding protein (TIGR01987 family)</fullName>
    </recommendedName>
</protein>
<gene>
    <name evidence="1" type="ORF">DFO77_12463</name>
</gene>
<evidence type="ECO:0000313" key="1">
    <source>
        <dbReference type="EMBL" id="RCW30051.1"/>
    </source>
</evidence>
<organism evidence="1 2">
    <name type="scientific">Marinilabilia salmonicolor</name>
    <dbReference type="NCBI Taxonomy" id="989"/>
    <lineage>
        <taxon>Bacteria</taxon>
        <taxon>Pseudomonadati</taxon>
        <taxon>Bacteroidota</taxon>
        <taxon>Bacteroidia</taxon>
        <taxon>Marinilabiliales</taxon>
        <taxon>Marinilabiliaceae</taxon>
        <taxon>Marinilabilia</taxon>
    </lineage>
</organism>
<proteinExistence type="predicted"/>